<proteinExistence type="predicted"/>
<reference evidence="2" key="1">
    <citation type="submission" date="2022-11" db="UniProtKB">
        <authorList>
            <consortium name="WormBaseParasite"/>
        </authorList>
    </citation>
    <scope>IDENTIFICATION</scope>
</reference>
<evidence type="ECO:0000313" key="2">
    <source>
        <dbReference type="WBParaSite" id="PgR020_g072_t01"/>
    </source>
</evidence>
<protein>
    <submittedName>
        <fullName evidence="2">Uncharacterized protein</fullName>
    </submittedName>
</protein>
<dbReference type="WBParaSite" id="PgR020_g072_t01">
    <property type="protein sequence ID" value="PgR020_g072_t01"/>
    <property type="gene ID" value="PgR020_g072"/>
</dbReference>
<keyword evidence="1" id="KW-1185">Reference proteome</keyword>
<organism evidence="1 2">
    <name type="scientific">Parascaris univalens</name>
    <name type="common">Nematode worm</name>
    <dbReference type="NCBI Taxonomy" id="6257"/>
    <lineage>
        <taxon>Eukaryota</taxon>
        <taxon>Metazoa</taxon>
        <taxon>Ecdysozoa</taxon>
        <taxon>Nematoda</taxon>
        <taxon>Chromadorea</taxon>
        <taxon>Rhabditida</taxon>
        <taxon>Spirurina</taxon>
        <taxon>Ascaridomorpha</taxon>
        <taxon>Ascaridoidea</taxon>
        <taxon>Ascarididae</taxon>
        <taxon>Parascaris</taxon>
    </lineage>
</organism>
<accession>A0A915B092</accession>
<name>A0A915B092_PARUN</name>
<dbReference type="Proteomes" id="UP000887569">
    <property type="component" value="Unplaced"/>
</dbReference>
<dbReference type="AlphaFoldDB" id="A0A915B092"/>
<evidence type="ECO:0000313" key="1">
    <source>
        <dbReference type="Proteomes" id="UP000887569"/>
    </source>
</evidence>
<sequence length="64" mass="7100">STGLQCAGQSSLARSTNHFQPASLFINKSDDQRTMQRLRNKVEGGRERSAMELKASGVITRYIT</sequence>